<evidence type="ECO:0000256" key="2">
    <source>
        <dbReference type="SAM" id="SignalP"/>
    </source>
</evidence>
<feature type="compositionally biased region" description="Low complexity" evidence="1">
    <location>
        <begin position="217"/>
        <end position="244"/>
    </location>
</feature>
<feature type="non-terminal residue" evidence="4">
    <location>
        <position position="1"/>
    </location>
</feature>
<dbReference type="Proteomes" id="UP001328107">
    <property type="component" value="Unassembled WGS sequence"/>
</dbReference>
<feature type="compositionally biased region" description="Low complexity" evidence="1">
    <location>
        <begin position="268"/>
        <end position="286"/>
    </location>
</feature>
<dbReference type="PROSITE" id="PS50948">
    <property type="entry name" value="PAN"/>
    <property type="match status" value="3"/>
</dbReference>
<feature type="domain" description="Apple" evidence="3">
    <location>
        <begin position="379"/>
        <end position="461"/>
    </location>
</feature>
<sequence length="461" mass="51154">IPPMQLLYLFLFLIVLPFVDASRIRRNPLDCFVVSSGHALLGAAFAAPRVPNLQACMRQCLRRNKCRSLLYYHSKNVCVLNSKTRDEKKSGFVSTEGLAESSDYYERTCNEKTSPHRSRPVARAANTAKECFTIESGKVLIGIVDQQIKNVKNVEKCMKACQDSKRKSSRVCKSAMYYEKEQECILASQNKADSPDLFIEDENSMYLENSCFSDGEATTTAAAETTTESPITTTTTATPMQETTPEVEVEDVTTGFSSTGGELVSYEPPSTTATTPTTTTTTSSTPKFPDHIVLPDLLPLPPLTREPPPVEESGYVIAPEYTVTKSMAATKKSEIIPPHMVDSYGVHPTVDEKKPQKANKSEHAKLHRRKLRHQAIKECFSEISAVDPGTMTGRVVKAYSMEQCIDICRLCNRCLRRKPCLTVAYHEAAYSCGLSSEPAEAEPKLTEPVKRDILFFSRGQC</sequence>
<dbReference type="Pfam" id="PF00024">
    <property type="entry name" value="PAN_1"/>
    <property type="match status" value="2"/>
</dbReference>
<keyword evidence="2" id="KW-0732">Signal</keyword>
<dbReference type="EMBL" id="BTRK01000006">
    <property type="protein sequence ID" value="GMR57330.1"/>
    <property type="molecule type" value="Genomic_DNA"/>
</dbReference>
<dbReference type="GO" id="GO:0009653">
    <property type="term" value="P:anatomical structure morphogenesis"/>
    <property type="evidence" value="ECO:0007669"/>
    <property type="project" value="TreeGrafter"/>
</dbReference>
<dbReference type="AlphaFoldDB" id="A0AAN5IAR2"/>
<accession>A0AAN5IAR2</accession>
<keyword evidence="5" id="KW-1185">Reference proteome</keyword>
<evidence type="ECO:0000259" key="3">
    <source>
        <dbReference type="PROSITE" id="PS50948"/>
    </source>
</evidence>
<evidence type="ECO:0000313" key="4">
    <source>
        <dbReference type="EMBL" id="GMR57330.1"/>
    </source>
</evidence>
<name>A0AAN5IAR2_9BILA</name>
<feature type="domain" description="Apple" evidence="3">
    <location>
        <begin position="31"/>
        <end position="109"/>
    </location>
</feature>
<comment type="caution">
    <text evidence="4">The sequence shown here is derived from an EMBL/GenBank/DDBJ whole genome shotgun (WGS) entry which is preliminary data.</text>
</comment>
<dbReference type="PANTHER" id="PTHR47327">
    <property type="entry name" value="FI18240P1-RELATED"/>
    <property type="match status" value="1"/>
</dbReference>
<dbReference type="InterPro" id="IPR052774">
    <property type="entry name" value="Celegans_DevNeuronal_Protein"/>
</dbReference>
<dbReference type="InterPro" id="IPR003609">
    <property type="entry name" value="Pan_app"/>
</dbReference>
<dbReference type="SMART" id="SM00473">
    <property type="entry name" value="PAN_AP"/>
    <property type="match status" value="3"/>
</dbReference>
<protein>
    <recommendedName>
        <fullName evidence="3">Apple domain-containing protein</fullName>
    </recommendedName>
</protein>
<evidence type="ECO:0000313" key="5">
    <source>
        <dbReference type="Proteomes" id="UP001328107"/>
    </source>
</evidence>
<gene>
    <name evidence="4" type="ORF">PMAYCL1PPCAC_27525</name>
</gene>
<dbReference type="SUPFAM" id="SSF57414">
    <property type="entry name" value="Hairpin loop containing domain-like"/>
    <property type="match status" value="2"/>
</dbReference>
<proteinExistence type="predicted"/>
<evidence type="ECO:0000256" key="1">
    <source>
        <dbReference type="SAM" id="MobiDB-lite"/>
    </source>
</evidence>
<dbReference type="PANTHER" id="PTHR47327:SF12">
    <property type="entry name" value="APPLE DOMAIN-CONTAINING PROTEIN"/>
    <property type="match status" value="1"/>
</dbReference>
<feature type="domain" description="Apple" evidence="3">
    <location>
        <begin position="131"/>
        <end position="211"/>
    </location>
</feature>
<organism evidence="4 5">
    <name type="scientific">Pristionchus mayeri</name>
    <dbReference type="NCBI Taxonomy" id="1317129"/>
    <lineage>
        <taxon>Eukaryota</taxon>
        <taxon>Metazoa</taxon>
        <taxon>Ecdysozoa</taxon>
        <taxon>Nematoda</taxon>
        <taxon>Chromadorea</taxon>
        <taxon>Rhabditida</taxon>
        <taxon>Rhabditina</taxon>
        <taxon>Diplogasteromorpha</taxon>
        <taxon>Diplogasteroidea</taxon>
        <taxon>Neodiplogasteridae</taxon>
        <taxon>Pristionchus</taxon>
    </lineage>
</organism>
<reference evidence="5" key="1">
    <citation type="submission" date="2022-10" db="EMBL/GenBank/DDBJ databases">
        <title>Genome assembly of Pristionchus species.</title>
        <authorList>
            <person name="Yoshida K."/>
            <person name="Sommer R.J."/>
        </authorList>
    </citation>
    <scope>NUCLEOTIDE SEQUENCE [LARGE SCALE GENOMIC DNA]</scope>
    <source>
        <strain evidence="5">RS5460</strain>
    </source>
</reference>
<feature type="region of interest" description="Disordered" evidence="1">
    <location>
        <begin position="217"/>
        <end position="289"/>
    </location>
</feature>
<dbReference type="CDD" id="cd01099">
    <property type="entry name" value="PAN_AP_HGF"/>
    <property type="match status" value="2"/>
</dbReference>
<feature type="signal peptide" evidence="2">
    <location>
        <begin position="1"/>
        <end position="21"/>
    </location>
</feature>
<feature type="chain" id="PRO_5042948498" description="Apple domain-containing protein" evidence="2">
    <location>
        <begin position="22"/>
        <end position="461"/>
    </location>
</feature>
<dbReference type="Gene3D" id="3.50.4.10">
    <property type="entry name" value="Hepatocyte Growth Factor"/>
    <property type="match status" value="2"/>
</dbReference>